<accession>A0A978VDA3</accession>
<feature type="region of interest" description="Disordered" evidence="1">
    <location>
        <begin position="1"/>
        <end position="21"/>
    </location>
</feature>
<sequence>MAGDDSFVTTPSPGLTPSSSSIPPHDALISIYVAAQAPFKLSASNYPLWHFQWLSLLIGYNLMAYVDGSKICPIDFTSPLSPDQFYTLHQYQLLRSSLLASLTPAIASFVSSAKTSYETWIKLAHMYAKPSRGSIAAAIRACDASSRSVPLYVWMMSYLYSMGVTCWTVRHDARRYSLPPTSILPTNPSSSSVLSPLDAHSHELPSATLPPPVVPSPSSTTLVANPSGQCPLTMCLLTISWSAIAPHHVPSLT</sequence>
<evidence type="ECO:0000313" key="3">
    <source>
        <dbReference type="Proteomes" id="UP000813462"/>
    </source>
</evidence>
<organism evidence="2 3">
    <name type="scientific">Ziziphus jujuba var. spinosa</name>
    <dbReference type="NCBI Taxonomy" id="714518"/>
    <lineage>
        <taxon>Eukaryota</taxon>
        <taxon>Viridiplantae</taxon>
        <taxon>Streptophyta</taxon>
        <taxon>Embryophyta</taxon>
        <taxon>Tracheophyta</taxon>
        <taxon>Spermatophyta</taxon>
        <taxon>Magnoliopsida</taxon>
        <taxon>eudicotyledons</taxon>
        <taxon>Gunneridae</taxon>
        <taxon>Pentapetalae</taxon>
        <taxon>rosids</taxon>
        <taxon>fabids</taxon>
        <taxon>Rosales</taxon>
        <taxon>Rhamnaceae</taxon>
        <taxon>Paliureae</taxon>
        <taxon>Ziziphus</taxon>
    </lineage>
</organism>
<proteinExistence type="predicted"/>
<dbReference type="PANTHER" id="PTHR47481">
    <property type="match status" value="1"/>
</dbReference>
<gene>
    <name evidence="2" type="ORF">FEM48_Zijuj05G0062500</name>
</gene>
<name>A0A978VDA3_ZIZJJ</name>
<feature type="compositionally biased region" description="Low complexity" evidence="1">
    <location>
        <begin position="9"/>
        <end position="21"/>
    </location>
</feature>
<dbReference type="PANTHER" id="PTHR47481:SF34">
    <property type="entry name" value="CCHC-TYPE DOMAIN-CONTAINING PROTEIN"/>
    <property type="match status" value="1"/>
</dbReference>
<dbReference type="AlphaFoldDB" id="A0A978VDA3"/>
<evidence type="ECO:0000256" key="1">
    <source>
        <dbReference type="SAM" id="MobiDB-lite"/>
    </source>
</evidence>
<evidence type="ECO:0000313" key="2">
    <source>
        <dbReference type="EMBL" id="KAH7528342.1"/>
    </source>
</evidence>
<reference evidence="2" key="1">
    <citation type="journal article" date="2021" name="Front. Plant Sci.">
        <title>Chromosome-Scale Genome Assembly for Chinese Sour Jujube and Insights Into Its Genome Evolution and Domestication Signature.</title>
        <authorList>
            <person name="Shen L.-Y."/>
            <person name="Luo H."/>
            <person name="Wang X.-L."/>
            <person name="Wang X.-M."/>
            <person name="Qiu X.-J."/>
            <person name="Liu H."/>
            <person name="Zhou S.-S."/>
            <person name="Jia K.-H."/>
            <person name="Nie S."/>
            <person name="Bao Y.-T."/>
            <person name="Zhang R.-G."/>
            <person name="Yun Q.-Z."/>
            <person name="Chai Y.-H."/>
            <person name="Lu J.-Y."/>
            <person name="Li Y."/>
            <person name="Zhao S.-W."/>
            <person name="Mao J.-F."/>
            <person name="Jia S.-G."/>
            <person name="Mao Y.-M."/>
        </authorList>
    </citation>
    <scope>NUCLEOTIDE SEQUENCE</scope>
    <source>
        <strain evidence="2">AT0</strain>
        <tissue evidence="2">Leaf</tissue>
    </source>
</reference>
<dbReference type="Proteomes" id="UP000813462">
    <property type="component" value="Unassembled WGS sequence"/>
</dbReference>
<protein>
    <submittedName>
        <fullName evidence="2">Uncharacterized protein</fullName>
    </submittedName>
</protein>
<comment type="caution">
    <text evidence="2">The sequence shown here is derived from an EMBL/GenBank/DDBJ whole genome shotgun (WGS) entry which is preliminary data.</text>
</comment>
<dbReference type="EMBL" id="JAEACU010000005">
    <property type="protein sequence ID" value="KAH7528342.1"/>
    <property type="molecule type" value="Genomic_DNA"/>
</dbReference>